<dbReference type="GO" id="GO:0008237">
    <property type="term" value="F:metallopeptidase activity"/>
    <property type="evidence" value="ECO:0007669"/>
    <property type="project" value="InterPro"/>
</dbReference>
<feature type="domain" description="Fibronectin type-III" evidence="3">
    <location>
        <begin position="316"/>
        <end position="410"/>
    </location>
</feature>
<dbReference type="SUPFAM" id="SSF55486">
    <property type="entry name" value="Metalloproteases ('zincins'), catalytic domain"/>
    <property type="match status" value="1"/>
</dbReference>
<evidence type="ECO:0000313" key="5">
    <source>
        <dbReference type="Proteomes" id="UP000515369"/>
    </source>
</evidence>
<protein>
    <submittedName>
        <fullName evidence="4">Fibronectin type III domain-containing protein</fullName>
    </submittedName>
</protein>
<accession>A0A7G5GZ09</accession>
<keyword evidence="5" id="KW-1185">Reference proteome</keyword>
<dbReference type="InterPro" id="IPR024079">
    <property type="entry name" value="MetalloPept_cat_dom_sf"/>
</dbReference>
<dbReference type="Pfam" id="PF00041">
    <property type="entry name" value="fn3"/>
    <property type="match status" value="2"/>
</dbReference>
<dbReference type="RefSeq" id="WP_182461357.1">
    <property type="nucleotide sequence ID" value="NZ_CP059732.1"/>
</dbReference>
<dbReference type="SMART" id="SM00060">
    <property type="entry name" value="FN3"/>
    <property type="match status" value="8"/>
</dbReference>
<reference evidence="4 5" key="1">
    <citation type="submission" date="2020-07" db="EMBL/GenBank/DDBJ databases">
        <title>Spirosoma foliorum sp. nov., isolated from the leaves on the Nejang mountain Korea, Republic of.</title>
        <authorList>
            <person name="Ho H."/>
            <person name="Lee Y.-J."/>
            <person name="Nurcahyanto D.-A."/>
            <person name="Kim S.-G."/>
        </authorList>
    </citation>
    <scope>NUCLEOTIDE SEQUENCE [LARGE SCALE GENOMIC DNA]</scope>
    <source>
        <strain evidence="4 5">PL0136</strain>
    </source>
</reference>
<organism evidence="4 5">
    <name type="scientific">Spirosoma foliorum</name>
    <dbReference type="NCBI Taxonomy" id="2710596"/>
    <lineage>
        <taxon>Bacteria</taxon>
        <taxon>Pseudomonadati</taxon>
        <taxon>Bacteroidota</taxon>
        <taxon>Cytophagia</taxon>
        <taxon>Cytophagales</taxon>
        <taxon>Cytophagaceae</taxon>
        <taxon>Spirosoma</taxon>
    </lineage>
</organism>
<dbReference type="InterPro" id="IPR003961">
    <property type="entry name" value="FN3_dom"/>
</dbReference>
<dbReference type="PANTHER" id="PTHR46708">
    <property type="entry name" value="TENASCIN"/>
    <property type="match status" value="1"/>
</dbReference>
<dbReference type="KEGG" id="sfol:H3H32_03850"/>
<evidence type="ECO:0000259" key="3">
    <source>
        <dbReference type="PROSITE" id="PS50853"/>
    </source>
</evidence>
<dbReference type="PANTHER" id="PTHR46708:SF2">
    <property type="entry name" value="FIBRONECTIN TYPE-III DOMAIN-CONTAINING PROTEIN"/>
    <property type="match status" value="1"/>
</dbReference>
<proteinExistence type="predicted"/>
<sequence length="1116" mass="124182">MPKTIYLILVYCLFRTFLCPIARAQTTAPSTAPFCGIENITLEKAQSLVKEAEQARQKKIASGNAFQSVTYVPIRPHIIRQSNGSGGFSLANLNKVMAMTNSYYLSNGLGIQFYFAGSSPDYIDNDDMYNSYNYQSVDAYDARNAMNQYYVNQFAQSGLGGFAYYPDNAIYSTRSFILNEYWNIDDMGNRLIPHELGHSFNLIHTFDNNNGTGNSTELVTRGAGANCTSDGDLICDTPADPYGMPGAYLTYYNGCPQYDPNSTARDANGYSFSPSVTNIMSYYFPCTHDFTPGQYDRMQAALALRQSHTAYTLDAPPTNVTAPSNLSASLNGTSIVLTWRDNSSNEMGYFIERSTSASSGFVPIGGVAPDVTTFTDDKTVPYTQYYYRIRPSNSTTGSLSPVIPFLTDPSVTGLYSSTLSVNAVQLNWNSLGTGITYIVQYRPTGTIDWYTLSGVSTNYYQLYNLQVNTTYEWQVKATGASTYSGPLTFSIPCPVPSLYTTYPTRTSTSLSWLYAFPETYTLQWRVQNTLTWNTIEAVTSSYYSLTGLTASTAYEWRVQGTCPGSTTVTTDYSSPQSFTTQACPIPALRLYSTSSTSVSVYWYTSFYESGRTFSLRYRPVGTTDWTTLNGLTVQEYSYYSINGLTTNTTYEAQVESVCSPTDHSGFSPSLNFTPSCQAVTYTYSSANYSTASLQWSTNYQPEPGTTFDLQYRLLGTTDWSTINSIPVTPSYWTTTYSLTGLTPNTTYEWRVRTICPTNTQATHTIGNNFTTSCLAPNYGYWGSLSSSSVSLFWNASSEPTSRFDIRYRPIGAADWITLSNLTITGSSNVFSYSLTSLSNNTFYEWQVRTVCSATDNSTFINGQSFTTSCRIPENRYANPLSNSAYLGWTSMGFDVTYDVLYRRVGTTTWIPIAGLKSNNITIMGLLPSTSYEWQVSTRCSDGVMSAYSSTNSFTTYACITPYNLSTSNYTPTSAKLSWYNYYTDASSSYEVRYRIVGTTNWTVVSNLNSISLAITNLTPDMQYEWQVRTICSPTSSSDFSYSFLFQTCSAFYTIRAGNWYDNTIWSCNRIPTSTDIVQIKHAVTVPSYYTANALRVGFDPGQQLTFGQYARLQLGQ</sequence>
<dbReference type="InterPro" id="IPR013783">
    <property type="entry name" value="Ig-like_fold"/>
</dbReference>
<dbReference type="Proteomes" id="UP000515369">
    <property type="component" value="Chromosome"/>
</dbReference>
<dbReference type="Gene3D" id="3.40.390.10">
    <property type="entry name" value="Collagenase (Catalytic Domain)"/>
    <property type="match status" value="1"/>
</dbReference>
<feature type="domain" description="Fibronectin type-III" evidence="3">
    <location>
        <begin position="584"/>
        <end position="678"/>
    </location>
</feature>
<dbReference type="Gene3D" id="2.60.40.10">
    <property type="entry name" value="Immunoglobulins"/>
    <property type="match status" value="8"/>
</dbReference>
<dbReference type="InterPro" id="IPR036116">
    <property type="entry name" value="FN3_sf"/>
</dbReference>
<feature type="domain" description="Fibronectin type-III" evidence="3">
    <location>
        <begin position="960"/>
        <end position="1050"/>
    </location>
</feature>
<name>A0A7G5GZ09_9BACT</name>
<gene>
    <name evidence="4" type="ORF">H3H32_03850</name>
</gene>
<keyword evidence="1" id="KW-0677">Repeat</keyword>
<dbReference type="Pfam" id="PF05572">
    <property type="entry name" value="Peptidase_M43"/>
    <property type="match status" value="1"/>
</dbReference>
<keyword evidence="2" id="KW-0732">Signal</keyword>
<feature type="domain" description="Fibronectin type-III" evidence="3">
    <location>
        <begin position="775"/>
        <end position="870"/>
    </location>
</feature>
<dbReference type="EMBL" id="CP059732">
    <property type="protein sequence ID" value="QMW04101.1"/>
    <property type="molecule type" value="Genomic_DNA"/>
</dbReference>
<dbReference type="InterPro" id="IPR008754">
    <property type="entry name" value="Peptidase_M43"/>
</dbReference>
<evidence type="ECO:0000313" key="4">
    <source>
        <dbReference type="EMBL" id="QMW04101.1"/>
    </source>
</evidence>
<dbReference type="CDD" id="cd00063">
    <property type="entry name" value="FN3"/>
    <property type="match status" value="5"/>
</dbReference>
<feature type="chain" id="PRO_5028932086" evidence="2">
    <location>
        <begin position="25"/>
        <end position="1116"/>
    </location>
</feature>
<evidence type="ECO:0000256" key="2">
    <source>
        <dbReference type="SAM" id="SignalP"/>
    </source>
</evidence>
<feature type="signal peptide" evidence="2">
    <location>
        <begin position="1"/>
        <end position="24"/>
    </location>
</feature>
<feature type="domain" description="Fibronectin type-III" evidence="3">
    <location>
        <begin position="494"/>
        <end position="583"/>
    </location>
</feature>
<dbReference type="InterPro" id="IPR050991">
    <property type="entry name" value="ECM_Regulatory_Proteins"/>
</dbReference>
<dbReference type="AlphaFoldDB" id="A0A7G5GZ09"/>
<evidence type="ECO:0000256" key="1">
    <source>
        <dbReference type="ARBA" id="ARBA00022737"/>
    </source>
</evidence>
<dbReference type="SUPFAM" id="SSF49265">
    <property type="entry name" value="Fibronectin type III"/>
    <property type="match status" value="4"/>
</dbReference>
<dbReference type="PROSITE" id="PS50853">
    <property type="entry name" value="FN3"/>
    <property type="match status" value="6"/>
</dbReference>
<feature type="domain" description="Fibronectin type-III" evidence="3">
    <location>
        <begin position="871"/>
        <end position="958"/>
    </location>
</feature>